<dbReference type="STRING" id="272123.Anacy_1462"/>
<protein>
    <submittedName>
        <fullName evidence="2">Uncharacterized protein</fullName>
    </submittedName>
</protein>
<organism evidence="2 3">
    <name type="scientific">Anabaena cylindrica (strain ATCC 27899 / PCC 7122)</name>
    <dbReference type="NCBI Taxonomy" id="272123"/>
    <lineage>
        <taxon>Bacteria</taxon>
        <taxon>Bacillati</taxon>
        <taxon>Cyanobacteriota</taxon>
        <taxon>Cyanophyceae</taxon>
        <taxon>Nostocales</taxon>
        <taxon>Nostocaceae</taxon>
        <taxon>Anabaena</taxon>
    </lineage>
</organism>
<feature type="compositionally biased region" description="Basic and acidic residues" evidence="1">
    <location>
        <begin position="31"/>
        <end position="44"/>
    </location>
</feature>
<evidence type="ECO:0000256" key="1">
    <source>
        <dbReference type="SAM" id="MobiDB-lite"/>
    </source>
</evidence>
<sequence>MSGKAKKQEKKSDDQESTPTASGGYQTPLQEDIRKTGNAEKSDARPTATPEAAGEDSVAGSPNQGNPSR</sequence>
<dbReference type="AlphaFoldDB" id="K9ZCR4"/>
<feature type="compositionally biased region" description="Polar residues" evidence="1">
    <location>
        <begin position="60"/>
        <end position="69"/>
    </location>
</feature>
<feature type="compositionally biased region" description="Polar residues" evidence="1">
    <location>
        <begin position="17"/>
        <end position="29"/>
    </location>
</feature>
<dbReference type="Proteomes" id="UP000010474">
    <property type="component" value="Chromosome"/>
</dbReference>
<feature type="region of interest" description="Disordered" evidence="1">
    <location>
        <begin position="1"/>
        <end position="69"/>
    </location>
</feature>
<dbReference type="HOGENOM" id="CLU_205376_0_0_3"/>
<dbReference type="RefSeq" id="WP_015213621.1">
    <property type="nucleotide sequence ID" value="NC_019771.1"/>
</dbReference>
<dbReference type="OrthoDB" id="517770at2"/>
<reference evidence="3" key="1">
    <citation type="journal article" date="2013" name="Proc. Natl. Acad. Sci. U.S.A.">
        <title>Improving the coverage of the cyanobacterial phylum using diversity-driven genome sequencing.</title>
        <authorList>
            <person name="Shih P.M."/>
            <person name="Wu D."/>
            <person name="Latifi A."/>
            <person name="Axen S.D."/>
            <person name="Fewer D.P."/>
            <person name="Talla E."/>
            <person name="Calteau A."/>
            <person name="Cai F."/>
            <person name="Tandeau de Marsac N."/>
            <person name="Rippka R."/>
            <person name="Herdman M."/>
            <person name="Sivonen K."/>
            <person name="Coursin T."/>
            <person name="Laurent T."/>
            <person name="Goodwin L."/>
            <person name="Nolan M."/>
            <person name="Davenport K.W."/>
            <person name="Han C.S."/>
            <person name="Rubin E.M."/>
            <person name="Eisen J.A."/>
            <person name="Woyke T."/>
            <person name="Gugger M."/>
            <person name="Kerfeld C.A."/>
        </authorList>
    </citation>
    <scope>NUCLEOTIDE SEQUENCE [LARGE SCALE GENOMIC DNA]</scope>
    <source>
        <strain evidence="3">ATCC 27899 / PCC 7122</strain>
    </source>
</reference>
<accession>K9ZCR4</accession>
<dbReference type="KEGG" id="acy:Anacy_1462"/>
<dbReference type="PATRIC" id="fig|272123.3.peg.1595"/>
<evidence type="ECO:0000313" key="2">
    <source>
        <dbReference type="EMBL" id="AFZ56971.1"/>
    </source>
</evidence>
<evidence type="ECO:0000313" key="3">
    <source>
        <dbReference type="Proteomes" id="UP000010474"/>
    </source>
</evidence>
<gene>
    <name evidence="2" type="ordered locus">Anacy_1462</name>
</gene>
<name>K9ZCR4_ANACC</name>
<dbReference type="EMBL" id="CP003659">
    <property type="protein sequence ID" value="AFZ56971.1"/>
    <property type="molecule type" value="Genomic_DNA"/>
</dbReference>
<keyword evidence="3" id="KW-1185">Reference proteome</keyword>
<dbReference type="eggNOG" id="ENOG502ZN0N">
    <property type="taxonomic scope" value="Bacteria"/>
</dbReference>
<proteinExistence type="predicted"/>